<evidence type="ECO:0000313" key="2">
    <source>
        <dbReference type="Proteomes" id="UP001283361"/>
    </source>
</evidence>
<dbReference type="AlphaFoldDB" id="A0AAE1AV27"/>
<reference evidence="1" key="1">
    <citation type="journal article" date="2023" name="G3 (Bethesda)">
        <title>A reference genome for the long-term kleptoplast-retaining sea slug Elysia crispata morphotype clarki.</title>
        <authorList>
            <person name="Eastman K.E."/>
            <person name="Pendleton A.L."/>
            <person name="Shaikh M.A."/>
            <person name="Suttiyut T."/>
            <person name="Ogas R."/>
            <person name="Tomko P."/>
            <person name="Gavelis G."/>
            <person name="Widhalm J.R."/>
            <person name="Wisecaver J.H."/>
        </authorList>
    </citation>
    <scope>NUCLEOTIDE SEQUENCE</scope>
    <source>
        <strain evidence="1">ECLA1</strain>
    </source>
</reference>
<dbReference type="Proteomes" id="UP001283361">
    <property type="component" value="Unassembled WGS sequence"/>
</dbReference>
<proteinExistence type="predicted"/>
<gene>
    <name evidence="1" type="ORF">RRG08_020739</name>
</gene>
<keyword evidence="2" id="KW-1185">Reference proteome</keyword>
<protein>
    <submittedName>
        <fullName evidence="1">Uncharacterized protein</fullName>
    </submittedName>
</protein>
<evidence type="ECO:0000313" key="1">
    <source>
        <dbReference type="EMBL" id="KAK3793362.1"/>
    </source>
</evidence>
<sequence>MKYLQVAFWATRLPLVEGVSSQRFGTSTCVVGGRVRHRVPSNQAGGWLNIGQPVGFAKNLQGNLGDSKVTKKISLSFSLHCHTASKFSGQAGVRLGLVANHFRSTQCPSHCDMKPSCGTDSQLWMVHSLGGTSMQVIADGS</sequence>
<comment type="caution">
    <text evidence="1">The sequence shown here is derived from an EMBL/GenBank/DDBJ whole genome shotgun (WGS) entry which is preliminary data.</text>
</comment>
<organism evidence="1 2">
    <name type="scientific">Elysia crispata</name>
    <name type="common">lettuce slug</name>
    <dbReference type="NCBI Taxonomy" id="231223"/>
    <lineage>
        <taxon>Eukaryota</taxon>
        <taxon>Metazoa</taxon>
        <taxon>Spiralia</taxon>
        <taxon>Lophotrochozoa</taxon>
        <taxon>Mollusca</taxon>
        <taxon>Gastropoda</taxon>
        <taxon>Heterobranchia</taxon>
        <taxon>Euthyneura</taxon>
        <taxon>Panpulmonata</taxon>
        <taxon>Sacoglossa</taxon>
        <taxon>Placobranchoidea</taxon>
        <taxon>Plakobranchidae</taxon>
        <taxon>Elysia</taxon>
    </lineage>
</organism>
<dbReference type="EMBL" id="JAWDGP010001255">
    <property type="protein sequence ID" value="KAK3793362.1"/>
    <property type="molecule type" value="Genomic_DNA"/>
</dbReference>
<name>A0AAE1AV27_9GAST</name>
<accession>A0AAE1AV27</accession>